<feature type="transmembrane region" description="Helical" evidence="9">
    <location>
        <begin position="71"/>
        <end position="89"/>
    </location>
</feature>
<dbReference type="Proteomes" id="UP000199550">
    <property type="component" value="Unassembled WGS sequence"/>
</dbReference>
<sequence>MQRLKTLPFFVLLMGIGALAMLVPAIHALALRDFVSMRAFFYGAILFFALTVLIGLATAGTQPRSAARSQLLTLLLAFGLLPVMFAVPFQEAGRSLTFFDSWFEMVSSFTTTGATLYENAGRLQPSLHLWRATVGWMGGLLVWIMAAAIFAPMNLGGFEVRAAGGIGSLSAGGYSQIKQTAQVQDRLFRYGATLVPIYVALTFVLWVLLIIAGEVPYIALCHAMSVLSTSGISPIGGLYYAVAGFWGEVVIFAFFIFAISRLTFSRGMFGDSDARLMRDPEMRLAIGLILGTTLILFTRHYLGTIDDGGPSNIGGLFASIWGSIFTVTSFLTTTGFESHYWDGATRWSGLETPGLFLVGLSLIGGGAATTAGGVKLLRVYALARHSERELERLLHPSSVAGGGREARMIRRQGAYISWIFFMLFALSVAGTMILMSLTGVQFETSMVLTVASLSTTGPLAVVAAEAPISYSGLPNMAKAILAGAMVLGRLETLAIVALFNPEIWRK</sequence>
<evidence type="ECO:0000256" key="7">
    <source>
        <dbReference type="ARBA" id="ARBA00023065"/>
    </source>
</evidence>
<feature type="transmembrane region" description="Helical" evidence="9">
    <location>
        <begin position="195"/>
        <end position="217"/>
    </location>
</feature>
<keyword evidence="7" id="KW-0406">Ion transport</keyword>
<name>A0A1I4CFM2_9RHOB</name>
<dbReference type="EMBL" id="FOTF01000002">
    <property type="protein sequence ID" value="SFK79745.1"/>
    <property type="molecule type" value="Genomic_DNA"/>
</dbReference>
<comment type="subcellular location">
    <subcellularLocation>
        <location evidence="1">Cell membrane</location>
        <topology evidence="1">Multi-pass membrane protein</topology>
    </subcellularLocation>
</comment>
<dbReference type="GO" id="GO:0030001">
    <property type="term" value="P:metal ion transport"/>
    <property type="evidence" value="ECO:0007669"/>
    <property type="project" value="UniProtKB-ARBA"/>
</dbReference>
<evidence type="ECO:0000256" key="5">
    <source>
        <dbReference type="ARBA" id="ARBA00022692"/>
    </source>
</evidence>
<feature type="transmembrane region" description="Helical" evidence="9">
    <location>
        <begin position="129"/>
        <end position="151"/>
    </location>
</feature>
<evidence type="ECO:0000313" key="10">
    <source>
        <dbReference type="EMBL" id="SFK79745.1"/>
    </source>
</evidence>
<keyword evidence="3" id="KW-0813">Transport</keyword>
<dbReference type="STRING" id="195913.SAMN04488004_102128"/>
<keyword evidence="5 9" id="KW-0812">Transmembrane</keyword>
<feature type="transmembrane region" description="Helical" evidence="9">
    <location>
        <begin position="7"/>
        <end position="27"/>
    </location>
</feature>
<dbReference type="Pfam" id="PF02386">
    <property type="entry name" value="TrkH"/>
    <property type="match status" value="1"/>
</dbReference>
<evidence type="ECO:0000256" key="6">
    <source>
        <dbReference type="ARBA" id="ARBA00022989"/>
    </source>
</evidence>
<organism evidence="10 11">
    <name type="scientific">Loktanella salsilacus</name>
    <dbReference type="NCBI Taxonomy" id="195913"/>
    <lineage>
        <taxon>Bacteria</taxon>
        <taxon>Pseudomonadati</taxon>
        <taxon>Pseudomonadota</taxon>
        <taxon>Alphaproteobacteria</taxon>
        <taxon>Rhodobacterales</taxon>
        <taxon>Roseobacteraceae</taxon>
        <taxon>Loktanella</taxon>
    </lineage>
</organism>
<evidence type="ECO:0000256" key="4">
    <source>
        <dbReference type="ARBA" id="ARBA00022475"/>
    </source>
</evidence>
<evidence type="ECO:0000256" key="8">
    <source>
        <dbReference type="ARBA" id="ARBA00023136"/>
    </source>
</evidence>
<dbReference type="AlphaFoldDB" id="A0A1I4CFM2"/>
<feature type="transmembrane region" description="Helical" evidence="9">
    <location>
        <begin position="39"/>
        <end position="59"/>
    </location>
</feature>
<dbReference type="RefSeq" id="WP_090184957.1">
    <property type="nucleotide sequence ID" value="NZ_CAXYBM010000012.1"/>
</dbReference>
<protein>
    <submittedName>
        <fullName evidence="10">Trk system potassium uptake protein TrkH</fullName>
    </submittedName>
</protein>
<dbReference type="PANTHER" id="PTHR32024:SF2">
    <property type="entry name" value="TRK SYSTEM POTASSIUM UPTAKE PROTEIN TRKG-RELATED"/>
    <property type="match status" value="1"/>
</dbReference>
<evidence type="ECO:0000256" key="3">
    <source>
        <dbReference type="ARBA" id="ARBA00022448"/>
    </source>
</evidence>
<accession>A0A1I4CFM2</accession>
<keyword evidence="4" id="KW-1003">Cell membrane</keyword>
<evidence type="ECO:0000313" key="11">
    <source>
        <dbReference type="Proteomes" id="UP000199550"/>
    </source>
</evidence>
<evidence type="ECO:0000256" key="9">
    <source>
        <dbReference type="SAM" id="Phobius"/>
    </source>
</evidence>
<comment type="similarity">
    <text evidence="2">Belongs to the TrkH potassium transport family.</text>
</comment>
<dbReference type="GeneID" id="97891006"/>
<dbReference type="GO" id="GO:0005886">
    <property type="term" value="C:plasma membrane"/>
    <property type="evidence" value="ECO:0007669"/>
    <property type="project" value="UniProtKB-SubCell"/>
</dbReference>
<feature type="transmembrane region" description="Helical" evidence="9">
    <location>
        <begin position="284"/>
        <end position="302"/>
    </location>
</feature>
<feature type="transmembrane region" description="Helical" evidence="9">
    <location>
        <begin position="314"/>
        <end position="336"/>
    </location>
</feature>
<feature type="transmembrane region" description="Helical" evidence="9">
    <location>
        <begin position="356"/>
        <end position="377"/>
    </location>
</feature>
<proteinExistence type="inferred from homology"/>
<reference evidence="10 11" key="1">
    <citation type="submission" date="2016-10" db="EMBL/GenBank/DDBJ databases">
        <authorList>
            <person name="de Groot N.N."/>
        </authorList>
    </citation>
    <scope>NUCLEOTIDE SEQUENCE [LARGE SCALE GENOMIC DNA]</scope>
    <source>
        <strain evidence="10 11">DSM 16199</strain>
    </source>
</reference>
<gene>
    <name evidence="10" type="ORF">SAMN04488004_102128</name>
</gene>
<dbReference type="InterPro" id="IPR003445">
    <property type="entry name" value="Cat_transpt"/>
</dbReference>
<dbReference type="GO" id="GO:0008324">
    <property type="term" value="F:monoatomic cation transmembrane transporter activity"/>
    <property type="evidence" value="ECO:0007669"/>
    <property type="project" value="InterPro"/>
</dbReference>
<feature type="transmembrane region" description="Helical" evidence="9">
    <location>
        <begin position="238"/>
        <end position="264"/>
    </location>
</feature>
<keyword evidence="8 9" id="KW-0472">Membrane</keyword>
<evidence type="ECO:0000256" key="2">
    <source>
        <dbReference type="ARBA" id="ARBA00009137"/>
    </source>
</evidence>
<dbReference type="PANTHER" id="PTHR32024">
    <property type="entry name" value="TRK SYSTEM POTASSIUM UPTAKE PROTEIN TRKG-RELATED"/>
    <property type="match status" value="1"/>
</dbReference>
<evidence type="ECO:0000256" key="1">
    <source>
        <dbReference type="ARBA" id="ARBA00004651"/>
    </source>
</evidence>
<feature type="transmembrane region" description="Helical" evidence="9">
    <location>
        <begin position="414"/>
        <end position="437"/>
    </location>
</feature>
<keyword evidence="11" id="KW-1185">Reference proteome</keyword>
<feature type="transmembrane region" description="Helical" evidence="9">
    <location>
        <begin position="479"/>
        <end position="499"/>
    </location>
</feature>
<keyword evidence="6 9" id="KW-1133">Transmembrane helix</keyword>
<dbReference type="OrthoDB" id="7818483at2"/>